<proteinExistence type="inferred from homology"/>
<dbReference type="GO" id="GO:0051539">
    <property type="term" value="F:4 iron, 4 sulfur cluster binding"/>
    <property type="evidence" value="ECO:0007669"/>
    <property type="project" value="UniProtKB-KW"/>
</dbReference>
<dbReference type="InterPro" id="IPR004209">
    <property type="entry name" value="FTR_bsu"/>
</dbReference>
<protein>
    <recommendedName>
        <fullName evidence="5">Ferredoxin-thioredoxin reductase catalytic chain, chloroplastic</fullName>
        <ecNumber evidence="4">1.8.7.2</ecNumber>
    </recommendedName>
    <alternativeName>
        <fullName evidence="13">Ferredoxin-thioredoxin reductase subunit B</fullName>
    </alternativeName>
</protein>
<evidence type="ECO:0000256" key="12">
    <source>
        <dbReference type="ARBA" id="ARBA00026011"/>
    </source>
</evidence>
<keyword evidence="8" id="KW-0560">Oxidoreductase</keyword>
<dbReference type="AlphaFoldDB" id="A0A7J7P2F5"/>
<keyword evidence="10" id="KW-0411">Iron-sulfur</keyword>
<evidence type="ECO:0000256" key="4">
    <source>
        <dbReference type="ARBA" id="ARBA00012358"/>
    </source>
</evidence>
<dbReference type="OrthoDB" id="1641at2759"/>
<evidence type="ECO:0000256" key="2">
    <source>
        <dbReference type="ARBA" id="ARBA00003945"/>
    </source>
</evidence>
<accession>A0A7J7P2F5</accession>
<comment type="caution">
    <text evidence="15">The sequence shown here is derived from an EMBL/GenBank/DDBJ whole genome shotgun (WGS) entry which is preliminary data.</text>
</comment>
<comment type="similarity">
    <text evidence="3">Belongs to the ferredoxin thioredoxin reductase beta subunit family.</text>
</comment>
<gene>
    <name evidence="15" type="ORF">GIB67_022974</name>
</gene>
<keyword evidence="16" id="KW-1185">Reference proteome</keyword>
<dbReference type="InterPro" id="IPR036644">
    <property type="entry name" value="FTR_bsu_sf"/>
</dbReference>
<evidence type="ECO:0000256" key="10">
    <source>
        <dbReference type="ARBA" id="ARBA00023014"/>
    </source>
</evidence>
<comment type="function">
    <text evidence="2">Catalytic subunit of the ferredoxin-thioredoxin reductase (FTR), which catalyzes the two-electron reduction of thioredoxins by the electrons provided by reduced ferredoxin.</text>
</comment>
<keyword evidence="7" id="KW-0479">Metal-binding</keyword>
<keyword evidence="9" id="KW-0408">Iron</keyword>
<evidence type="ECO:0000256" key="11">
    <source>
        <dbReference type="ARBA" id="ARBA00023157"/>
    </source>
</evidence>
<evidence type="ECO:0000256" key="3">
    <source>
        <dbReference type="ARBA" id="ARBA00007941"/>
    </source>
</evidence>
<name>A0A7J7P2F5_9MAGN</name>
<comment type="catalytic activity">
    <reaction evidence="14">
        <text>[thioredoxin]-disulfide + 2 reduced [2Fe-2S]-[ferredoxin] + 2 H(+) = [thioredoxin]-dithiol + 2 oxidized [2Fe-2S]-[ferredoxin]</text>
        <dbReference type="Rhea" id="RHEA:42336"/>
        <dbReference type="Rhea" id="RHEA-COMP:10000"/>
        <dbReference type="Rhea" id="RHEA-COMP:10001"/>
        <dbReference type="Rhea" id="RHEA-COMP:10698"/>
        <dbReference type="Rhea" id="RHEA-COMP:10700"/>
        <dbReference type="ChEBI" id="CHEBI:15378"/>
        <dbReference type="ChEBI" id="CHEBI:29950"/>
        <dbReference type="ChEBI" id="CHEBI:33737"/>
        <dbReference type="ChEBI" id="CHEBI:33738"/>
        <dbReference type="ChEBI" id="CHEBI:50058"/>
        <dbReference type="EC" id="1.8.7.2"/>
    </reaction>
</comment>
<dbReference type="EC" id="1.8.7.2" evidence="4"/>
<keyword evidence="6" id="KW-0004">4Fe-4S</keyword>
<evidence type="ECO:0000313" key="16">
    <source>
        <dbReference type="Proteomes" id="UP000541444"/>
    </source>
</evidence>
<dbReference type="EMBL" id="JACGCM010000333">
    <property type="protein sequence ID" value="KAF6173615.1"/>
    <property type="molecule type" value="Genomic_DNA"/>
</dbReference>
<organism evidence="15 16">
    <name type="scientific">Kingdonia uniflora</name>
    <dbReference type="NCBI Taxonomy" id="39325"/>
    <lineage>
        <taxon>Eukaryota</taxon>
        <taxon>Viridiplantae</taxon>
        <taxon>Streptophyta</taxon>
        <taxon>Embryophyta</taxon>
        <taxon>Tracheophyta</taxon>
        <taxon>Spermatophyta</taxon>
        <taxon>Magnoliopsida</taxon>
        <taxon>Ranunculales</taxon>
        <taxon>Circaeasteraceae</taxon>
        <taxon>Kingdonia</taxon>
    </lineage>
</organism>
<dbReference type="PANTHER" id="PTHR35113:SF1">
    <property type="entry name" value="FERREDOXIN-THIOREDOXIN REDUCTASE CATALYTIC CHAIN, CHLOROPLASTIC"/>
    <property type="match status" value="1"/>
</dbReference>
<dbReference type="Gene3D" id="3.90.460.10">
    <property type="entry name" value="Ferredoxin thioredoxin reductase catalytic beta subunit"/>
    <property type="match status" value="1"/>
</dbReference>
<comment type="cofactor">
    <cofactor evidence="1">
        <name>[4Fe-4S] cluster</name>
        <dbReference type="ChEBI" id="CHEBI:49883"/>
    </cofactor>
</comment>
<evidence type="ECO:0000256" key="1">
    <source>
        <dbReference type="ARBA" id="ARBA00001966"/>
    </source>
</evidence>
<keyword evidence="11" id="KW-1015">Disulfide bond</keyword>
<evidence type="ECO:0000256" key="9">
    <source>
        <dbReference type="ARBA" id="ARBA00023004"/>
    </source>
</evidence>
<comment type="subunit">
    <text evidence="12">Heterodimer of subunit A (variable subunit) and subunit B (catalytic subunit). Heterodimeric FTR forms a complex with ferredoxin and thioredoxin.</text>
</comment>
<dbReference type="GO" id="GO:0016730">
    <property type="term" value="F:oxidoreductase activity, acting on iron-sulfur proteins as donors"/>
    <property type="evidence" value="ECO:0007669"/>
    <property type="project" value="InterPro"/>
</dbReference>
<dbReference type="Pfam" id="PF02943">
    <property type="entry name" value="FeThRed_B"/>
    <property type="match status" value="1"/>
</dbReference>
<dbReference type="FunFam" id="3.90.460.10:FF:000001">
    <property type="entry name" value="Ferredoxin-thioredoxin reductase, catalytic chain"/>
    <property type="match status" value="1"/>
</dbReference>
<dbReference type="Proteomes" id="UP000541444">
    <property type="component" value="Unassembled WGS sequence"/>
</dbReference>
<evidence type="ECO:0000256" key="7">
    <source>
        <dbReference type="ARBA" id="ARBA00022723"/>
    </source>
</evidence>
<dbReference type="GO" id="GO:0046872">
    <property type="term" value="F:metal ion binding"/>
    <property type="evidence" value="ECO:0007669"/>
    <property type="project" value="UniProtKB-KW"/>
</dbReference>
<dbReference type="SUPFAM" id="SSF57662">
    <property type="entry name" value="Ferredoxin thioredoxin reductase (FTR), catalytic beta chain"/>
    <property type="match status" value="1"/>
</dbReference>
<evidence type="ECO:0000256" key="8">
    <source>
        <dbReference type="ARBA" id="ARBA00023002"/>
    </source>
</evidence>
<dbReference type="PANTHER" id="PTHR35113">
    <property type="entry name" value="FERREDOXIN-THIOREDOXIN REDUCTASE CATALYTIC CHAIN, CHLOROPLASTIC"/>
    <property type="match status" value="1"/>
</dbReference>
<dbReference type="GO" id="GO:0103012">
    <property type="term" value="F:ferredoxin-thioredoxin reductase activity"/>
    <property type="evidence" value="ECO:0007669"/>
    <property type="project" value="UniProtKB-EC"/>
</dbReference>
<evidence type="ECO:0000256" key="5">
    <source>
        <dbReference type="ARBA" id="ARBA00018993"/>
    </source>
</evidence>
<evidence type="ECO:0000256" key="13">
    <source>
        <dbReference type="ARBA" id="ARBA00030295"/>
    </source>
</evidence>
<sequence>MSTFQSIVEVATTTTTSLRRTTSYRRVSHLIVRAKVEPSEKSVEITRKFLLQYARRSGTYFSVDKGVTFVVIKGLVDHKDLLGAPLCPFGHYDDKATEANQGFWNCPCVPMRERLMFPLSNLAKGILNTIEAYPAQLNVNMWDVINVCNNLNRLWEENEVERRITHVDVFQYYVVKYYTATGSAYFFSCSFRPLFFYLNSAGRVWNDNMIWVKGDCLHRKGEEPMDLMLRTLNKSPRSQVPRRESLLDTVARDCPERARH</sequence>
<reference evidence="15 16" key="1">
    <citation type="journal article" date="2020" name="IScience">
        <title>Genome Sequencing of the Endangered Kingdonia uniflora (Circaeasteraceae, Ranunculales) Reveals Potential Mechanisms of Evolutionary Specialization.</title>
        <authorList>
            <person name="Sun Y."/>
            <person name="Deng T."/>
            <person name="Zhang A."/>
            <person name="Moore M.J."/>
            <person name="Landis J.B."/>
            <person name="Lin N."/>
            <person name="Zhang H."/>
            <person name="Zhang X."/>
            <person name="Huang J."/>
            <person name="Zhang X."/>
            <person name="Sun H."/>
            <person name="Wang H."/>
        </authorList>
    </citation>
    <scope>NUCLEOTIDE SEQUENCE [LARGE SCALE GENOMIC DNA]</scope>
    <source>
        <strain evidence="15">TB1705</strain>
        <tissue evidence="15">Leaf</tissue>
    </source>
</reference>
<evidence type="ECO:0000313" key="15">
    <source>
        <dbReference type="EMBL" id="KAF6173615.1"/>
    </source>
</evidence>
<evidence type="ECO:0000256" key="14">
    <source>
        <dbReference type="ARBA" id="ARBA00048150"/>
    </source>
</evidence>
<evidence type="ECO:0000256" key="6">
    <source>
        <dbReference type="ARBA" id="ARBA00022485"/>
    </source>
</evidence>